<sequence>MDTRDGSAPISSRLGPTLKVLDGIAGWCGGLHGSMPLKDALATLASGLGADAAAITRHNTNEDRPRTVAVYDAREGDPDVPLLRRGLCRDAMGYLYPKVRASTAWFLTDLLTDRAWAGTDLLENWRISRDVAEIVSLPLAIDARRRDFIELHFSRGFTHFERLEFEALVPTLVRSWAGRKPGLVTGASMDDRMIAARRIAAQVGQIRRTIPVLDASNPANLSRAEFRVCLLLSRGLSVKAVTDELGLSEATVRTHLRSIYSKTETTGMPELLFRILSPATETAQEKRRAIAG</sequence>
<proteinExistence type="predicted"/>
<dbReference type="GO" id="GO:0003677">
    <property type="term" value="F:DNA binding"/>
    <property type="evidence" value="ECO:0007669"/>
    <property type="project" value="InterPro"/>
</dbReference>
<dbReference type="AlphaFoldDB" id="A0A316G7C4"/>
<dbReference type="InterPro" id="IPR036388">
    <property type="entry name" value="WH-like_DNA-bd_sf"/>
</dbReference>
<dbReference type="InterPro" id="IPR000792">
    <property type="entry name" value="Tscrpt_reg_LuxR_C"/>
</dbReference>
<accession>A0A316G7C4</accession>
<protein>
    <submittedName>
        <fullName evidence="2">LuxR family transcriptional regulator</fullName>
    </submittedName>
</protein>
<dbReference type="PROSITE" id="PS50043">
    <property type="entry name" value="HTH_LUXR_2"/>
    <property type="match status" value="1"/>
</dbReference>
<dbReference type="EMBL" id="QGGV01000003">
    <property type="protein sequence ID" value="PWK56859.1"/>
    <property type="molecule type" value="Genomic_DNA"/>
</dbReference>
<evidence type="ECO:0000313" key="2">
    <source>
        <dbReference type="EMBL" id="PWK56859.1"/>
    </source>
</evidence>
<dbReference type="SMART" id="SM00421">
    <property type="entry name" value="HTH_LUXR"/>
    <property type="match status" value="1"/>
</dbReference>
<reference evidence="2 3" key="1">
    <citation type="submission" date="2018-05" db="EMBL/GenBank/DDBJ databases">
        <title>Genomic Encyclopedia of Type Strains, Phase IV (KMG-IV): sequencing the most valuable type-strain genomes for metagenomic binning, comparative biology and taxonomic classification.</title>
        <authorList>
            <person name="Goeker M."/>
        </authorList>
    </citation>
    <scope>NUCLEOTIDE SEQUENCE [LARGE SCALE GENOMIC DNA]</scope>
    <source>
        <strain evidence="2 3">DSM 103371</strain>
    </source>
</reference>
<dbReference type="Pfam" id="PF00196">
    <property type="entry name" value="GerE"/>
    <property type="match status" value="1"/>
</dbReference>
<dbReference type="OrthoDB" id="5497412at2"/>
<dbReference type="InterPro" id="IPR016032">
    <property type="entry name" value="Sig_transdc_resp-reg_C-effctor"/>
</dbReference>
<dbReference type="CDD" id="cd06170">
    <property type="entry name" value="LuxR_C_like"/>
    <property type="match status" value="1"/>
</dbReference>
<dbReference type="SUPFAM" id="SSF46894">
    <property type="entry name" value="C-terminal effector domain of the bipartite response regulators"/>
    <property type="match status" value="1"/>
</dbReference>
<keyword evidence="3" id="KW-1185">Reference proteome</keyword>
<gene>
    <name evidence="2" type="ORF">C8D95_10391</name>
</gene>
<dbReference type="PRINTS" id="PR00038">
    <property type="entry name" value="HTHLUXR"/>
</dbReference>
<feature type="domain" description="HTH luxR-type" evidence="1">
    <location>
        <begin position="214"/>
        <end position="279"/>
    </location>
</feature>
<dbReference type="PROSITE" id="PS00622">
    <property type="entry name" value="HTH_LUXR_1"/>
    <property type="match status" value="1"/>
</dbReference>
<evidence type="ECO:0000313" key="3">
    <source>
        <dbReference type="Proteomes" id="UP000245390"/>
    </source>
</evidence>
<organism evidence="2 3">
    <name type="scientific">Silicimonas algicola</name>
    <dbReference type="NCBI Taxonomy" id="1826607"/>
    <lineage>
        <taxon>Bacteria</taxon>
        <taxon>Pseudomonadati</taxon>
        <taxon>Pseudomonadota</taxon>
        <taxon>Alphaproteobacteria</taxon>
        <taxon>Rhodobacterales</taxon>
        <taxon>Paracoccaceae</taxon>
    </lineage>
</organism>
<dbReference type="KEGG" id="salo:EF888_08685"/>
<evidence type="ECO:0000259" key="1">
    <source>
        <dbReference type="PROSITE" id="PS50043"/>
    </source>
</evidence>
<dbReference type="Proteomes" id="UP000245390">
    <property type="component" value="Unassembled WGS sequence"/>
</dbReference>
<comment type="caution">
    <text evidence="2">The sequence shown here is derived from an EMBL/GenBank/DDBJ whole genome shotgun (WGS) entry which is preliminary data.</text>
</comment>
<dbReference type="Gene3D" id="1.10.10.10">
    <property type="entry name" value="Winged helix-like DNA-binding domain superfamily/Winged helix DNA-binding domain"/>
    <property type="match status" value="1"/>
</dbReference>
<name>A0A316G7C4_9RHOB</name>
<dbReference type="RefSeq" id="WP_126918541.1">
    <property type="nucleotide sequence ID" value="NZ_CP034588.1"/>
</dbReference>
<dbReference type="GO" id="GO:0006355">
    <property type="term" value="P:regulation of DNA-templated transcription"/>
    <property type="evidence" value="ECO:0007669"/>
    <property type="project" value="InterPro"/>
</dbReference>